<dbReference type="Gene3D" id="2.60.120.260">
    <property type="entry name" value="Galactose-binding domain-like"/>
    <property type="match status" value="1"/>
</dbReference>
<dbReference type="EMBL" id="QGNZ01000001">
    <property type="protein sequence ID" value="PWS28794.1"/>
    <property type="molecule type" value="Genomic_DNA"/>
</dbReference>
<dbReference type="SUPFAM" id="SSF48208">
    <property type="entry name" value="Six-hairpin glycosidases"/>
    <property type="match status" value="1"/>
</dbReference>
<dbReference type="InterPro" id="IPR054363">
    <property type="entry name" value="GH95_cat"/>
</dbReference>
<feature type="domain" description="Glycosyl hydrolase family 95 catalytic" evidence="4">
    <location>
        <begin position="458"/>
        <end position="854"/>
    </location>
</feature>
<dbReference type="GO" id="GO:0004560">
    <property type="term" value="F:alpha-L-fucosidase activity"/>
    <property type="evidence" value="ECO:0007669"/>
    <property type="project" value="TreeGrafter"/>
</dbReference>
<evidence type="ECO:0000259" key="4">
    <source>
        <dbReference type="Pfam" id="PF22124"/>
    </source>
</evidence>
<keyword evidence="6" id="KW-1185">Reference proteome</keyword>
<dbReference type="Proteomes" id="UP000245379">
    <property type="component" value="Unassembled WGS sequence"/>
</dbReference>
<evidence type="ECO:0000313" key="5">
    <source>
        <dbReference type="EMBL" id="PWS28794.1"/>
    </source>
</evidence>
<evidence type="ECO:0000259" key="2">
    <source>
        <dbReference type="Pfam" id="PF14498"/>
    </source>
</evidence>
<dbReference type="InterPro" id="IPR027414">
    <property type="entry name" value="GH95_N_dom"/>
</dbReference>
<feature type="domain" description="Glycosyl hydrolase family 95 N-terminal" evidence="2">
    <location>
        <begin position="29"/>
        <end position="111"/>
    </location>
</feature>
<dbReference type="RefSeq" id="WP_109924224.1">
    <property type="nucleotide sequence ID" value="NZ_QGNZ01000001.1"/>
</dbReference>
<protein>
    <submittedName>
        <fullName evidence="5">Alpha-L-fucosidase</fullName>
    </submittedName>
</protein>
<gene>
    <name evidence="5" type="ORF">DHW03_02855</name>
</gene>
<feature type="domain" description="Alpha fucosidase A-like C-terminal" evidence="3">
    <location>
        <begin position="856"/>
        <end position="923"/>
    </location>
</feature>
<dbReference type="GO" id="GO:0005975">
    <property type="term" value="P:carbohydrate metabolic process"/>
    <property type="evidence" value="ECO:0007669"/>
    <property type="project" value="InterPro"/>
</dbReference>
<feature type="domain" description="Glycosyl hydrolase family 95 N-terminal" evidence="2">
    <location>
        <begin position="286"/>
        <end position="433"/>
    </location>
</feature>
<sequence>MPNLTSKYFSLLFLLGLACATALAQNNHLWYNKPAQKWTDALPIGNGRLGAMIFAGPSVDHIQFNEETLWSGKPRNYNKKGASAYLPQIRKLLFEGKQKEAEDLAQQQFMGLLSETGDRKKWVEEMHSRKGMVGNAALAQYDDRDWKTIQVPSYEGWEAVGLANLDGAVWFRTTFDVPESWLGKNLVLDLNRIRDQDFTYINGQLVGNTDGNEPRKYTIPAKLLKKGLNTIAIQVLNYFDKGGLAGYKDKTKKIGIYPEGQSIDQGISLVKAWKYKIQNEDPPEVAQYQASYQPFGDVKLYFKQPKLPISNYKRSLDLSTAIAQTSFDLGGVTYVREYFASAPNQAIVIRLSSNKLASISFDAELASVHRKSVVQVSDNHSLALNVEVKDGALKGVARLTAVLKGGTVSIVNQKISINRADEVTLYLTAGTNFIDAKDVSGNPDLANVKALVGLKDKSYAVVKADHIKEYQSYYNSFSVNFGASENENLPTDERLEKFATSHDAAFAGLYMQYGRYLLISSSRPGTQPANLQGIWNDLLSPPWGSKYTTNINLEMNYWPTEVLNLSALNDPLFKKIEGLSRSGQETAKDYYNARGWVLHHNTDIWNATAPINASNHGIWVSGAGWLSTHLWEHYLFTKDKAFLETEGYPLMKGAAMFFMDFLVKDPKTGWLISTPSNSPENGGLVAGPTMDHQIIRSLFKNCIEASKVLGKDEAFRKNLITKLQQLAPNQIGKFGQLQEWLQDIDDTTNKHRHVSHLWGVFPGNDITWDGDAKMMQAAKQSLIYRGDDATGWSLAWKINFWARFKDGDHAMKLVKLLMKPAGNGSGSYLNLFDAHPPFQIDGNFGGSAGLAEMIVQSHQGYLDLLPALPSDLPFGEIKGLCARGGFELNINWDKGRLTGLEVKSKAGGVCKIKYKNQAISIDTKVGGIYKVSSDLKVL</sequence>
<dbReference type="SUPFAM" id="SSF49785">
    <property type="entry name" value="Galactose-binding domain-like"/>
    <property type="match status" value="1"/>
</dbReference>
<dbReference type="PROSITE" id="PS51257">
    <property type="entry name" value="PROKAR_LIPOPROTEIN"/>
    <property type="match status" value="1"/>
</dbReference>
<dbReference type="InterPro" id="IPR008928">
    <property type="entry name" value="6-hairpin_glycosidase_sf"/>
</dbReference>
<dbReference type="InterPro" id="IPR049053">
    <property type="entry name" value="AFCA-like_C"/>
</dbReference>
<name>A0A317EQ55_9SPHI</name>
<dbReference type="Gene3D" id="2.70.98.50">
    <property type="entry name" value="putative glycoside hydrolase family protein from bacillus halodurans"/>
    <property type="match status" value="1"/>
</dbReference>
<comment type="caution">
    <text evidence="5">The sequence shown here is derived from an EMBL/GenBank/DDBJ whole genome shotgun (WGS) entry which is preliminary data.</text>
</comment>
<dbReference type="Gene3D" id="1.50.10.10">
    <property type="match status" value="1"/>
</dbReference>
<dbReference type="AlphaFoldDB" id="A0A317EQ55"/>
<evidence type="ECO:0000259" key="3">
    <source>
        <dbReference type="Pfam" id="PF21307"/>
    </source>
</evidence>
<dbReference type="InterPro" id="IPR008979">
    <property type="entry name" value="Galactose-bd-like_sf"/>
</dbReference>
<dbReference type="Pfam" id="PF14498">
    <property type="entry name" value="Glyco_hyd_65N_2"/>
    <property type="match status" value="2"/>
</dbReference>
<evidence type="ECO:0000256" key="1">
    <source>
        <dbReference type="SAM" id="SignalP"/>
    </source>
</evidence>
<keyword evidence="1" id="KW-0732">Signal</keyword>
<evidence type="ECO:0000313" key="6">
    <source>
        <dbReference type="Proteomes" id="UP000245379"/>
    </source>
</evidence>
<feature type="chain" id="PRO_5016264710" evidence="1">
    <location>
        <begin position="25"/>
        <end position="938"/>
    </location>
</feature>
<dbReference type="Pfam" id="PF21307">
    <property type="entry name" value="Glyco_hydro_95_C"/>
    <property type="match status" value="1"/>
</dbReference>
<organism evidence="5 6">
    <name type="scientific">Pedobacter yonginense</name>
    <dbReference type="NCBI Taxonomy" id="651869"/>
    <lineage>
        <taxon>Bacteria</taxon>
        <taxon>Pseudomonadati</taxon>
        <taxon>Bacteroidota</taxon>
        <taxon>Sphingobacteriia</taxon>
        <taxon>Sphingobacteriales</taxon>
        <taxon>Sphingobacteriaceae</taxon>
        <taxon>Pedobacter</taxon>
    </lineage>
</organism>
<dbReference type="InterPro" id="IPR012341">
    <property type="entry name" value="6hp_glycosidase-like_sf"/>
</dbReference>
<dbReference type="Pfam" id="PF22124">
    <property type="entry name" value="Glyco_hydro_95_cat"/>
    <property type="match status" value="1"/>
</dbReference>
<proteinExistence type="predicted"/>
<dbReference type="PANTHER" id="PTHR31084:SF0">
    <property type="entry name" value="ALPHA-L-FUCOSIDASE 2"/>
    <property type="match status" value="1"/>
</dbReference>
<feature type="signal peptide" evidence="1">
    <location>
        <begin position="1"/>
        <end position="24"/>
    </location>
</feature>
<reference evidence="5 6" key="1">
    <citation type="submission" date="2018-05" db="EMBL/GenBank/DDBJ databases">
        <title>Pedobacter paludis sp. nov., isolated from wetland soil.</title>
        <authorList>
            <person name="Zhang Y."/>
            <person name="Wang G."/>
        </authorList>
    </citation>
    <scope>NUCLEOTIDE SEQUENCE [LARGE SCALE GENOMIC DNA]</scope>
    <source>
        <strain evidence="5 6">KCTC22721</strain>
    </source>
</reference>
<dbReference type="OrthoDB" id="9802600at2"/>
<dbReference type="PANTHER" id="PTHR31084">
    <property type="entry name" value="ALPHA-L-FUCOSIDASE 2"/>
    <property type="match status" value="1"/>
</dbReference>
<accession>A0A317EQ55</accession>